<name>A0A0S4J1T9_BODSA</name>
<dbReference type="AlphaFoldDB" id="A0A0S4J1T9"/>
<sequence length="77" mass="8413">MPLSSRNTIRHASIFVLVLLVSCVIAQNGSPTLFGLHNNISNSQTASNAMNAWMQGPHTKDMQSFIGVQAVSFYLFT</sequence>
<evidence type="ECO:0000313" key="2">
    <source>
        <dbReference type="EMBL" id="CUG54321.1"/>
    </source>
</evidence>
<keyword evidence="1" id="KW-0732">Signal</keyword>
<evidence type="ECO:0000313" key="3">
    <source>
        <dbReference type="Proteomes" id="UP000051952"/>
    </source>
</evidence>
<feature type="non-terminal residue" evidence="2">
    <location>
        <position position="77"/>
    </location>
</feature>
<feature type="signal peptide" evidence="1">
    <location>
        <begin position="1"/>
        <end position="26"/>
    </location>
</feature>
<proteinExistence type="predicted"/>
<feature type="chain" id="PRO_5006621779" evidence="1">
    <location>
        <begin position="27"/>
        <end position="77"/>
    </location>
</feature>
<dbReference type="Proteomes" id="UP000051952">
    <property type="component" value="Unassembled WGS sequence"/>
</dbReference>
<organism evidence="2 3">
    <name type="scientific">Bodo saltans</name>
    <name type="common">Flagellated protozoan</name>
    <dbReference type="NCBI Taxonomy" id="75058"/>
    <lineage>
        <taxon>Eukaryota</taxon>
        <taxon>Discoba</taxon>
        <taxon>Euglenozoa</taxon>
        <taxon>Kinetoplastea</taxon>
        <taxon>Metakinetoplastina</taxon>
        <taxon>Eubodonida</taxon>
        <taxon>Bodonidae</taxon>
        <taxon>Bodo</taxon>
    </lineage>
</organism>
<gene>
    <name evidence="2" type="ORF">BSAL_80925</name>
</gene>
<accession>A0A0S4J1T9</accession>
<dbReference type="VEuPathDB" id="TriTrypDB:BSAL_80925"/>
<keyword evidence="3" id="KW-1185">Reference proteome</keyword>
<reference evidence="3" key="1">
    <citation type="submission" date="2015-09" db="EMBL/GenBank/DDBJ databases">
        <authorList>
            <consortium name="Pathogen Informatics"/>
        </authorList>
    </citation>
    <scope>NUCLEOTIDE SEQUENCE [LARGE SCALE GENOMIC DNA]</scope>
    <source>
        <strain evidence="3">Lake Konstanz</strain>
    </source>
</reference>
<dbReference type="EMBL" id="CYKH01000866">
    <property type="protein sequence ID" value="CUG54321.1"/>
    <property type="molecule type" value="Genomic_DNA"/>
</dbReference>
<protein>
    <submittedName>
        <fullName evidence="2">Membrane-associated protein, putative</fullName>
    </submittedName>
</protein>
<evidence type="ECO:0000256" key="1">
    <source>
        <dbReference type="SAM" id="SignalP"/>
    </source>
</evidence>
<dbReference type="PROSITE" id="PS51257">
    <property type="entry name" value="PROKAR_LIPOPROTEIN"/>
    <property type="match status" value="1"/>
</dbReference>